<comment type="caution">
    <text evidence="1">The sequence shown here is derived from an EMBL/GenBank/DDBJ whole genome shotgun (WGS) entry which is preliminary data.</text>
</comment>
<dbReference type="Proteomes" id="UP000790377">
    <property type="component" value="Unassembled WGS sequence"/>
</dbReference>
<keyword evidence="2" id="KW-1185">Reference proteome</keyword>
<name>A0ACB8A3T0_9AGAM</name>
<protein>
    <submittedName>
        <fullName evidence="1">Fusaric acid resistance protein-like-domain-containing protein</fullName>
    </submittedName>
</protein>
<accession>A0ACB8A3T0</accession>
<sequence>MLNHLFTQISRRSLARILSTFLCALCVVIRPISNRGGPYVFLVLSLKELVFSVQEDLAQQIEITILNISGALLGIGISTFARFLSTKPHQNSAASRSIPAIFLVAISFFAGWIKSRLPRLQLSARISCFISIWMLTANPGASSNPLSDAGHYLWITLTAAAICLFSSVLILHWSPTHLVEQVSATLAGLCTCLSVCMEYASPSQSADIRGMHMALVQRSVTLNEVYSQAAFELRVGRVNVKYLKPLVGILEHLRRELSWGMSSSNFSNMSHRTTSCPTALAFEKSAHELAKTISTSFKSVENLVTIVFARTDFRRRSLRSERDAVVAGAIQLNLAWYTMQDELRNLIRSAIDERSPQAHMPRNLYQRCLFATALLQMAYDTSHTLQVVQRIASHHEASPLRLWHPRLSLQWLGVAHRSFVVDDHGVQLDNDGAVEPDTTLSADEVRQGIASFDEPPQKHEKDGMNYFCVVGTESNSVSKHFQHRIRRPSLLLSWLWNHPRTLRARLGFSKIVRDTQHSSHLRHALKNAAGVAFLSFPAFLPETSAGSRWFRSDHGQWLIISYVWVLEPNTGATWRVGYLRLSGTVLGAIYAYITWAICRGNPYGIVIMLTLFDVLATWLIVKSNVPSLGVVASVTLPPIVLAQYINADPNVSTLKIAVLRGLMIAFGIIAALAMNSLIFPRHSRVLFLNDTSRTLGILSQLYLLLTRGMFHEFSTFTPYDKRQILKLELQIRDALPRLESLIRTMGHELSLVPKPMRHYRQVVQKLQKILDLMTGLRKIREKIPRKETVASVLKERREFVSCICIALFASEHVFRSRKPLPQFLPSSRQALENLVTQVEQRIQIAIENDHSFVGLSVVYSFAEREVMHDLVDTVEELLELCRQLFGTSAWLTYTLPTIHSDDGPGTPGEGWYSTLGRM</sequence>
<evidence type="ECO:0000313" key="2">
    <source>
        <dbReference type="Proteomes" id="UP000790377"/>
    </source>
</evidence>
<organism evidence="1 2">
    <name type="scientific">Hygrophoropsis aurantiaca</name>
    <dbReference type="NCBI Taxonomy" id="72124"/>
    <lineage>
        <taxon>Eukaryota</taxon>
        <taxon>Fungi</taxon>
        <taxon>Dikarya</taxon>
        <taxon>Basidiomycota</taxon>
        <taxon>Agaricomycotina</taxon>
        <taxon>Agaricomycetes</taxon>
        <taxon>Agaricomycetidae</taxon>
        <taxon>Boletales</taxon>
        <taxon>Coniophorineae</taxon>
        <taxon>Hygrophoropsidaceae</taxon>
        <taxon>Hygrophoropsis</taxon>
    </lineage>
</organism>
<evidence type="ECO:0000313" key="1">
    <source>
        <dbReference type="EMBL" id="KAH7908025.1"/>
    </source>
</evidence>
<gene>
    <name evidence="1" type="ORF">BJ138DRAFT_1174369</name>
</gene>
<dbReference type="EMBL" id="MU267852">
    <property type="protein sequence ID" value="KAH7908025.1"/>
    <property type="molecule type" value="Genomic_DNA"/>
</dbReference>
<proteinExistence type="predicted"/>
<reference evidence="1" key="1">
    <citation type="journal article" date="2021" name="New Phytol.">
        <title>Evolutionary innovations through gain and loss of genes in the ectomycorrhizal Boletales.</title>
        <authorList>
            <person name="Wu G."/>
            <person name="Miyauchi S."/>
            <person name="Morin E."/>
            <person name="Kuo A."/>
            <person name="Drula E."/>
            <person name="Varga T."/>
            <person name="Kohler A."/>
            <person name="Feng B."/>
            <person name="Cao Y."/>
            <person name="Lipzen A."/>
            <person name="Daum C."/>
            <person name="Hundley H."/>
            <person name="Pangilinan J."/>
            <person name="Johnson J."/>
            <person name="Barry K."/>
            <person name="LaButti K."/>
            <person name="Ng V."/>
            <person name="Ahrendt S."/>
            <person name="Min B."/>
            <person name="Choi I.G."/>
            <person name="Park H."/>
            <person name="Plett J.M."/>
            <person name="Magnuson J."/>
            <person name="Spatafora J.W."/>
            <person name="Nagy L.G."/>
            <person name="Henrissat B."/>
            <person name="Grigoriev I.V."/>
            <person name="Yang Z.L."/>
            <person name="Xu J."/>
            <person name="Martin F.M."/>
        </authorList>
    </citation>
    <scope>NUCLEOTIDE SEQUENCE</scope>
    <source>
        <strain evidence="1">ATCC 28755</strain>
    </source>
</reference>